<dbReference type="Proteomes" id="UP000198635">
    <property type="component" value="Unassembled WGS sequence"/>
</dbReference>
<comment type="similarity">
    <text evidence="4">Belongs to the methyl-accepting chemotaxis (MCP) protein family.</text>
</comment>
<dbReference type="PROSITE" id="PS50885">
    <property type="entry name" value="HAMP"/>
    <property type="match status" value="1"/>
</dbReference>
<keyword evidence="11" id="KW-1185">Reference proteome</keyword>
<feature type="transmembrane region" description="Helical" evidence="6">
    <location>
        <begin position="204"/>
        <end position="228"/>
    </location>
</feature>
<dbReference type="AlphaFoldDB" id="A0A1I4A6Z5"/>
<evidence type="ECO:0000256" key="1">
    <source>
        <dbReference type="ARBA" id="ARBA00004429"/>
    </source>
</evidence>
<dbReference type="PROSITE" id="PS50192">
    <property type="entry name" value="T_SNARE"/>
    <property type="match status" value="1"/>
</dbReference>
<dbReference type="PRINTS" id="PR00260">
    <property type="entry name" value="CHEMTRNSDUCR"/>
</dbReference>
<gene>
    <name evidence="10" type="ORF">SAMN04488082_13015</name>
</gene>
<keyword evidence="6" id="KW-0812">Transmembrane</keyword>
<dbReference type="SMART" id="SM00304">
    <property type="entry name" value="HAMP"/>
    <property type="match status" value="1"/>
</dbReference>
<dbReference type="Pfam" id="PF11845">
    <property type="entry name" value="Tll0287-like"/>
    <property type="match status" value="1"/>
</dbReference>
<dbReference type="OrthoDB" id="9789976at2"/>
<dbReference type="Gene3D" id="1.10.287.950">
    <property type="entry name" value="Methyl-accepting chemotaxis protein"/>
    <property type="match status" value="1"/>
</dbReference>
<dbReference type="SMART" id="SM00283">
    <property type="entry name" value="MA"/>
    <property type="match status" value="1"/>
</dbReference>
<dbReference type="EMBL" id="FORX01000030">
    <property type="protein sequence ID" value="SFK51970.1"/>
    <property type="molecule type" value="Genomic_DNA"/>
</dbReference>
<keyword evidence="2" id="KW-1003">Cell membrane</keyword>
<accession>A0A1I4A6Z5</accession>
<reference evidence="11" key="1">
    <citation type="submission" date="2016-10" db="EMBL/GenBank/DDBJ databases">
        <authorList>
            <person name="Varghese N."/>
            <person name="Submissions S."/>
        </authorList>
    </citation>
    <scope>NUCLEOTIDE SEQUENCE [LARGE SCALE GENOMIC DNA]</scope>
    <source>
        <strain evidence="11">DSM 5918</strain>
    </source>
</reference>
<evidence type="ECO:0000256" key="3">
    <source>
        <dbReference type="ARBA" id="ARBA00023224"/>
    </source>
</evidence>
<evidence type="ECO:0000259" key="7">
    <source>
        <dbReference type="PROSITE" id="PS50111"/>
    </source>
</evidence>
<keyword evidence="2" id="KW-0997">Cell inner membrane</keyword>
<dbReference type="InterPro" id="IPR004090">
    <property type="entry name" value="Chemotax_Me-accpt_rcpt"/>
</dbReference>
<protein>
    <submittedName>
        <fullName evidence="10">Methyl-accepting chemotaxis protein</fullName>
    </submittedName>
</protein>
<feature type="domain" description="HAMP" evidence="9">
    <location>
        <begin position="230"/>
        <end position="282"/>
    </location>
</feature>
<dbReference type="GO" id="GO:0005886">
    <property type="term" value="C:plasma membrane"/>
    <property type="evidence" value="ECO:0007669"/>
    <property type="project" value="UniProtKB-SubCell"/>
</dbReference>
<dbReference type="CDD" id="cd06225">
    <property type="entry name" value="HAMP"/>
    <property type="match status" value="1"/>
</dbReference>
<comment type="subcellular location">
    <subcellularLocation>
        <location evidence="1">Cell inner membrane</location>
        <topology evidence="1">Multi-pass membrane protein</topology>
    </subcellularLocation>
</comment>
<dbReference type="STRING" id="52560.SAMN04488082_13015"/>
<keyword evidence="6" id="KW-1133">Transmembrane helix</keyword>
<dbReference type="GO" id="GO:0007165">
    <property type="term" value="P:signal transduction"/>
    <property type="evidence" value="ECO:0007669"/>
    <property type="project" value="UniProtKB-KW"/>
</dbReference>
<dbReference type="InterPro" id="IPR003660">
    <property type="entry name" value="HAMP_dom"/>
</dbReference>
<evidence type="ECO:0000256" key="2">
    <source>
        <dbReference type="ARBA" id="ARBA00022519"/>
    </source>
</evidence>
<dbReference type="GO" id="GO:0004888">
    <property type="term" value="F:transmembrane signaling receptor activity"/>
    <property type="evidence" value="ECO:0007669"/>
    <property type="project" value="InterPro"/>
</dbReference>
<evidence type="ECO:0000256" key="4">
    <source>
        <dbReference type="ARBA" id="ARBA00029447"/>
    </source>
</evidence>
<keyword evidence="3 5" id="KW-0807">Transducer</keyword>
<dbReference type="InterPro" id="IPR000727">
    <property type="entry name" value="T_SNARE_dom"/>
</dbReference>
<dbReference type="InterPro" id="IPR021796">
    <property type="entry name" value="Tll0287-like_dom"/>
</dbReference>
<dbReference type="SUPFAM" id="SSF58104">
    <property type="entry name" value="Methyl-accepting chemotaxis protein (MCP) signaling domain"/>
    <property type="match status" value="1"/>
</dbReference>
<name>A0A1I4A6Z5_9BACT</name>
<organism evidence="10 11">
    <name type="scientific">Desulfomicrobium apsheronum</name>
    <dbReference type="NCBI Taxonomy" id="52560"/>
    <lineage>
        <taxon>Bacteria</taxon>
        <taxon>Pseudomonadati</taxon>
        <taxon>Thermodesulfobacteriota</taxon>
        <taxon>Desulfovibrionia</taxon>
        <taxon>Desulfovibrionales</taxon>
        <taxon>Desulfomicrobiaceae</taxon>
        <taxon>Desulfomicrobium</taxon>
    </lineage>
</organism>
<dbReference type="RefSeq" id="WP_092379529.1">
    <property type="nucleotide sequence ID" value="NZ_FORX01000030.1"/>
</dbReference>
<dbReference type="PANTHER" id="PTHR32089:SF112">
    <property type="entry name" value="LYSOZYME-LIKE PROTEIN-RELATED"/>
    <property type="match status" value="1"/>
</dbReference>
<evidence type="ECO:0000313" key="10">
    <source>
        <dbReference type="EMBL" id="SFK51970.1"/>
    </source>
</evidence>
<evidence type="ECO:0000259" key="9">
    <source>
        <dbReference type="PROSITE" id="PS50885"/>
    </source>
</evidence>
<dbReference type="Pfam" id="PF00672">
    <property type="entry name" value="HAMP"/>
    <property type="match status" value="1"/>
</dbReference>
<evidence type="ECO:0000259" key="8">
    <source>
        <dbReference type="PROSITE" id="PS50192"/>
    </source>
</evidence>
<feature type="domain" description="T-SNARE coiled-coil homology" evidence="8">
    <location>
        <begin position="460"/>
        <end position="522"/>
    </location>
</feature>
<sequence length="573" mass="61263">MWYRLSLTWKVLLIILCGPILLAVVMAYLHISDIQEAAINGRLKESRSVVMMAESVREDMAHKHKVGVLRPLDELSSDPAKLLQAVPIVTSMNTAAAKAAEAGYEFRVPKESPRNPKNAPNALEREVLAEFSRTNLAEKVIVEKDRLLYFKPIRLSEDCMYCHGDPKGEKDPTGGVKEGWKPGEVHGAFVIISSLKEANEAVTMAALSVGGWTFGILIILGVLGWLLVRASLLKPLRSTGEFLKRMATGDMSGELKIDSGDELGRMQMDLNNMASSLRGIVTEITQRAKVLMGSSAELEKMSDGMLKNAEDLSMKSNTVATASEEMNANMNTVAAAMEQASVNVGTVAAAAEEMSSTISEIAGTTDKTREVTMRAVDKATSASERVDKLGVAAREIGKVTEAINAISSQTNLLALNATIEAARAGDAGKGFAVVANEIKELANQTATATDEIRQRIEGIQTSTSATVEEIAQVMAVIGEVRDFVSTIAAAVEQQSAATKEIAENVGQASLGIQEVNENVSQASMVTGEIAKDIVQVSDASGHISGNSTELKQSSENLSLLAGALEQLVKKFKL</sequence>
<dbReference type="PANTHER" id="PTHR32089">
    <property type="entry name" value="METHYL-ACCEPTING CHEMOTAXIS PROTEIN MCPB"/>
    <property type="match status" value="1"/>
</dbReference>
<keyword evidence="6" id="KW-0472">Membrane</keyword>
<evidence type="ECO:0000256" key="6">
    <source>
        <dbReference type="SAM" id="Phobius"/>
    </source>
</evidence>
<dbReference type="PROSITE" id="PS50111">
    <property type="entry name" value="CHEMOTAXIS_TRANSDUC_2"/>
    <property type="match status" value="1"/>
</dbReference>
<proteinExistence type="inferred from homology"/>
<evidence type="ECO:0000313" key="11">
    <source>
        <dbReference type="Proteomes" id="UP000198635"/>
    </source>
</evidence>
<dbReference type="InterPro" id="IPR004089">
    <property type="entry name" value="MCPsignal_dom"/>
</dbReference>
<dbReference type="Pfam" id="PF00015">
    <property type="entry name" value="MCPsignal"/>
    <property type="match status" value="1"/>
</dbReference>
<dbReference type="GO" id="GO:0006935">
    <property type="term" value="P:chemotaxis"/>
    <property type="evidence" value="ECO:0007669"/>
    <property type="project" value="InterPro"/>
</dbReference>
<evidence type="ECO:0000256" key="5">
    <source>
        <dbReference type="PROSITE-ProRule" id="PRU00284"/>
    </source>
</evidence>
<feature type="domain" description="Methyl-accepting transducer" evidence="7">
    <location>
        <begin position="301"/>
        <end position="537"/>
    </location>
</feature>